<comment type="caution">
    <text evidence="1">The sequence shown here is derived from an EMBL/GenBank/DDBJ whole genome shotgun (WGS) entry which is preliminary data.</text>
</comment>
<protein>
    <submittedName>
        <fullName evidence="1">Uncharacterized protein</fullName>
    </submittedName>
</protein>
<reference evidence="1" key="1">
    <citation type="journal article" date="2023" name="G3 (Bethesda)">
        <title>A reference genome for the long-term kleptoplast-retaining sea slug Elysia crispata morphotype clarki.</title>
        <authorList>
            <person name="Eastman K.E."/>
            <person name="Pendleton A.L."/>
            <person name="Shaikh M.A."/>
            <person name="Suttiyut T."/>
            <person name="Ogas R."/>
            <person name="Tomko P."/>
            <person name="Gavelis G."/>
            <person name="Widhalm J.R."/>
            <person name="Wisecaver J.H."/>
        </authorList>
    </citation>
    <scope>NUCLEOTIDE SEQUENCE</scope>
    <source>
        <strain evidence="1">ECLA1</strain>
    </source>
</reference>
<keyword evidence="2" id="KW-1185">Reference proteome</keyword>
<sequence length="127" mass="14041">MESVEDLTTNQGYYGSYGIKYGDCRGLINLIKNIMEAMKKERKSGIDMGKRVKVGGEGEIKLPSEQDKVLITGPASPTTTTFARSGAQYVATEISPGQFAPLDADLICQIPIWEEDSQQRPQCHRSR</sequence>
<evidence type="ECO:0000313" key="2">
    <source>
        <dbReference type="Proteomes" id="UP001283361"/>
    </source>
</evidence>
<dbReference type="EMBL" id="JAWDGP010005911">
    <property type="protein sequence ID" value="KAK3750058.1"/>
    <property type="molecule type" value="Genomic_DNA"/>
</dbReference>
<dbReference type="AlphaFoldDB" id="A0AAE0YLU6"/>
<organism evidence="1 2">
    <name type="scientific">Elysia crispata</name>
    <name type="common">lettuce slug</name>
    <dbReference type="NCBI Taxonomy" id="231223"/>
    <lineage>
        <taxon>Eukaryota</taxon>
        <taxon>Metazoa</taxon>
        <taxon>Spiralia</taxon>
        <taxon>Lophotrochozoa</taxon>
        <taxon>Mollusca</taxon>
        <taxon>Gastropoda</taxon>
        <taxon>Heterobranchia</taxon>
        <taxon>Euthyneura</taxon>
        <taxon>Panpulmonata</taxon>
        <taxon>Sacoglossa</taxon>
        <taxon>Placobranchoidea</taxon>
        <taxon>Plakobranchidae</taxon>
        <taxon>Elysia</taxon>
    </lineage>
</organism>
<dbReference type="Proteomes" id="UP001283361">
    <property type="component" value="Unassembled WGS sequence"/>
</dbReference>
<proteinExistence type="predicted"/>
<gene>
    <name evidence="1" type="ORF">RRG08_027381</name>
</gene>
<evidence type="ECO:0000313" key="1">
    <source>
        <dbReference type="EMBL" id="KAK3750058.1"/>
    </source>
</evidence>
<name>A0AAE0YLU6_9GAST</name>
<accession>A0AAE0YLU6</accession>